<evidence type="ECO:0000256" key="4">
    <source>
        <dbReference type="ARBA" id="ARBA00022679"/>
    </source>
</evidence>
<dbReference type="GO" id="GO:0019350">
    <property type="term" value="P:teichoic acid biosynthetic process"/>
    <property type="evidence" value="ECO:0007669"/>
    <property type="project" value="UniProtKB-KW"/>
</dbReference>
<evidence type="ECO:0000256" key="1">
    <source>
        <dbReference type="ARBA" id="ARBA00004202"/>
    </source>
</evidence>
<dbReference type="GO" id="GO:0047355">
    <property type="term" value="F:CDP-glycerol glycerophosphotransferase activity"/>
    <property type="evidence" value="ECO:0007669"/>
    <property type="project" value="InterPro"/>
</dbReference>
<evidence type="ECO:0000313" key="8">
    <source>
        <dbReference type="EMBL" id="SDY64403.1"/>
    </source>
</evidence>
<keyword evidence="3" id="KW-1003">Cell membrane</keyword>
<dbReference type="GO" id="GO:0005886">
    <property type="term" value="C:plasma membrane"/>
    <property type="evidence" value="ECO:0007669"/>
    <property type="project" value="UniProtKB-SubCell"/>
</dbReference>
<dbReference type="RefSeq" id="WP_239083695.1">
    <property type="nucleotide sequence ID" value="NZ_BOND01000015.1"/>
</dbReference>
<dbReference type="PANTHER" id="PTHR37316:SF3">
    <property type="entry name" value="TEICHOIC ACID GLYCEROL-PHOSPHATE TRANSFERASE"/>
    <property type="match status" value="1"/>
</dbReference>
<dbReference type="Proteomes" id="UP000199632">
    <property type="component" value="Unassembled WGS sequence"/>
</dbReference>
<evidence type="ECO:0000256" key="6">
    <source>
        <dbReference type="ARBA" id="ARBA00023136"/>
    </source>
</evidence>
<dbReference type="CDD" id="cd00761">
    <property type="entry name" value="Glyco_tranf_GTA_type"/>
    <property type="match status" value="1"/>
</dbReference>
<dbReference type="InterPro" id="IPR043149">
    <property type="entry name" value="TagF_N"/>
</dbReference>
<dbReference type="Gene3D" id="3.40.50.12580">
    <property type="match status" value="1"/>
</dbReference>
<dbReference type="Pfam" id="PF04464">
    <property type="entry name" value="Glyphos_transf"/>
    <property type="match status" value="1"/>
</dbReference>
<dbReference type="Pfam" id="PF00535">
    <property type="entry name" value="Glycos_transf_2"/>
    <property type="match status" value="1"/>
</dbReference>
<comment type="similarity">
    <text evidence="2">Belongs to the CDP-glycerol glycerophosphotransferase family.</text>
</comment>
<dbReference type="InterPro" id="IPR007554">
    <property type="entry name" value="Glycerophosphate_synth"/>
</dbReference>
<evidence type="ECO:0000256" key="2">
    <source>
        <dbReference type="ARBA" id="ARBA00010488"/>
    </source>
</evidence>
<dbReference type="SUPFAM" id="SSF53756">
    <property type="entry name" value="UDP-Glycosyltransferase/glycogen phosphorylase"/>
    <property type="match status" value="1"/>
</dbReference>
<name>A0A1H3LJ31_9ACTN</name>
<reference evidence="9" key="1">
    <citation type="submission" date="2016-10" db="EMBL/GenBank/DDBJ databases">
        <authorList>
            <person name="Varghese N."/>
            <person name="Submissions S."/>
        </authorList>
    </citation>
    <scope>NUCLEOTIDE SEQUENCE [LARGE SCALE GENOMIC DNA]</scope>
    <source>
        <strain evidence="9">DSM 44718</strain>
    </source>
</reference>
<feature type="domain" description="Glycosyltransferase 2-like" evidence="7">
    <location>
        <begin position="13"/>
        <end position="175"/>
    </location>
</feature>
<gene>
    <name evidence="8" type="ORF">SAMN05421684_0792</name>
</gene>
<dbReference type="InterPro" id="IPR051612">
    <property type="entry name" value="Teichoic_Acid_Biosynth"/>
</dbReference>
<proteinExistence type="inferred from homology"/>
<dbReference type="PANTHER" id="PTHR37316">
    <property type="entry name" value="TEICHOIC ACID GLYCEROL-PHOSPHATE PRIMASE"/>
    <property type="match status" value="1"/>
</dbReference>
<dbReference type="InterPro" id="IPR043148">
    <property type="entry name" value="TagF_C"/>
</dbReference>
<keyword evidence="9" id="KW-1185">Reference proteome</keyword>
<evidence type="ECO:0000313" key="9">
    <source>
        <dbReference type="Proteomes" id="UP000199632"/>
    </source>
</evidence>
<organism evidence="8 9">
    <name type="scientific">Asanoa ishikariensis</name>
    <dbReference type="NCBI Taxonomy" id="137265"/>
    <lineage>
        <taxon>Bacteria</taxon>
        <taxon>Bacillati</taxon>
        <taxon>Actinomycetota</taxon>
        <taxon>Actinomycetes</taxon>
        <taxon>Micromonosporales</taxon>
        <taxon>Micromonosporaceae</taxon>
        <taxon>Asanoa</taxon>
    </lineage>
</organism>
<dbReference type="InterPro" id="IPR001173">
    <property type="entry name" value="Glyco_trans_2-like"/>
</dbReference>
<accession>A0A1H3LJ31</accession>
<dbReference type="SUPFAM" id="SSF53448">
    <property type="entry name" value="Nucleotide-diphospho-sugar transferases"/>
    <property type="match status" value="1"/>
</dbReference>
<dbReference type="EMBL" id="FNQB01000001">
    <property type="protein sequence ID" value="SDY64403.1"/>
    <property type="molecule type" value="Genomic_DNA"/>
</dbReference>
<comment type="subcellular location">
    <subcellularLocation>
        <location evidence="1">Cell membrane</location>
        <topology evidence="1">Peripheral membrane protein</topology>
    </subcellularLocation>
</comment>
<evidence type="ECO:0000259" key="7">
    <source>
        <dbReference type="Pfam" id="PF00535"/>
    </source>
</evidence>
<keyword evidence="6" id="KW-0472">Membrane</keyword>
<protein>
    <submittedName>
        <fullName evidence="8">CDP-glycerol:poly(Glycerophosphate) glycerophosphotransferase</fullName>
    </submittedName>
</protein>
<evidence type="ECO:0000256" key="5">
    <source>
        <dbReference type="ARBA" id="ARBA00022944"/>
    </source>
</evidence>
<evidence type="ECO:0000256" key="3">
    <source>
        <dbReference type="ARBA" id="ARBA00022475"/>
    </source>
</evidence>
<dbReference type="AlphaFoldDB" id="A0A1H3LJ31"/>
<keyword evidence="5" id="KW-0777">Teichoic acid biosynthesis</keyword>
<dbReference type="Gene3D" id="3.90.550.10">
    <property type="entry name" value="Spore Coat Polysaccharide Biosynthesis Protein SpsA, Chain A"/>
    <property type="match status" value="1"/>
</dbReference>
<dbReference type="STRING" id="137265.SAMN05421684_0792"/>
<dbReference type="Gene3D" id="3.40.50.11820">
    <property type="match status" value="1"/>
</dbReference>
<keyword evidence="4 8" id="KW-0808">Transferase</keyword>
<sequence length="730" mass="81861">MAESGGGRSPLISFIVPVFNVRPYLRQCLDSILADESVPIELIAIDDRSTDGSADILAEYAARDPRVVLLTMERNSGQGPARNHGLAAATGDYVWFVDSDDWLADGIVAAVAARIAHLDPDVVVIDHIRAHWDGAVDRSVNRFAEAPEVFALREWPQAIEILHTPWNKIIRRSVLLATGFEFKTGWYEDVPFTYRVLLAADKITLLDRIGVNYRQRRIGAATRTVGEGHFAIFPNWSEVFDTFDDSRPGAEKLRALLFRRMIWHFLVVRGNDDRLPDELRGRFFDEMTAYYHRYLPAGGYPVPGGMDGVKHRLVAGGRQRTFQALRFGFRRAQEAKATGEVAARAGRRGKRAARLGRAAALRAYYHAELRRPMDPHLALFAAYWYRGHACNPAAIYEKAKELAPGVRGVWVVRRDKVGTLPPGVPYVIAGTRAYFQALARATYLVNNVNWPNYVVKREGSTHVMTHHGTPLKVMGLDQRDYPGGVQDADFAGQMRRADRWDYSITANAFTTQMWERAYPCRYRTLETGYPRNDRLALATPEEVAQVRASLGIEPGQRVVLYAATHREHLPGYHPPFDPERVRAAAGPDAVLLMRSHYFHDRRGAAPDPVDLPGVRDVSGHPSVEDLYLAADVLVTDYSSVMFDYAVLDRPIVIYAPDWEAYRMIRGVYFDVVAEPPGAVAQTLDDLCDVLSTGAFENDAATKARAEFRRRFATLDDGHAAQRVVETVFRG</sequence>
<dbReference type="InterPro" id="IPR029044">
    <property type="entry name" value="Nucleotide-diphossugar_trans"/>
</dbReference>